<evidence type="ECO:0000313" key="2">
    <source>
        <dbReference type="Proteomes" id="UP000007015"/>
    </source>
</evidence>
<dbReference type="HOGENOM" id="CLU_2254595_0_0_1"/>
<dbReference type="Gramene" id="BGIOSGA028292-TA">
    <property type="protein sequence ID" value="BGIOSGA028292-PA"/>
    <property type="gene ID" value="BGIOSGA028292"/>
</dbReference>
<dbReference type="AlphaFoldDB" id="B8B8Q1"/>
<dbReference type="EMBL" id="CM000133">
    <property type="protein sequence ID" value="EEC83187.1"/>
    <property type="molecule type" value="Genomic_DNA"/>
</dbReference>
<reference evidence="1 2" key="1">
    <citation type="journal article" date="2005" name="PLoS Biol.">
        <title>The genomes of Oryza sativa: a history of duplications.</title>
        <authorList>
            <person name="Yu J."/>
            <person name="Wang J."/>
            <person name="Lin W."/>
            <person name="Li S."/>
            <person name="Li H."/>
            <person name="Zhou J."/>
            <person name="Ni P."/>
            <person name="Dong W."/>
            <person name="Hu S."/>
            <person name="Zeng C."/>
            <person name="Zhang J."/>
            <person name="Zhang Y."/>
            <person name="Li R."/>
            <person name="Xu Z."/>
            <person name="Li S."/>
            <person name="Li X."/>
            <person name="Zheng H."/>
            <person name="Cong L."/>
            <person name="Lin L."/>
            <person name="Yin J."/>
            <person name="Geng J."/>
            <person name="Li G."/>
            <person name="Shi J."/>
            <person name="Liu J."/>
            <person name="Lv H."/>
            <person name="Li J."/>
            <person name="Wang J."/>
            <person name="Deng Y."/>
            <person name="Ran L."/>
            <person name="Shi X."/>
            <person name="Wang X."/>
            <person name="Wu Q."/>
            <person name="Li C."/>
            <person name="Ren X."/>
            <person name="Wang J."/>
            <person name="Wang X."/>
            <person name="Li D."/>
            <person name="Liu D."/>
            <person name="Zhang X."/>
            <person name="Ji Z."/>
            <person name="Zhao W."/>
            <person name="Sun Y."/>
            <person name="Zhang Z."/>
            <person name="Bao J."/>
            <person name="Han Y."/>
            <person name="Dong L."/>
            <person name="Ji J."/>
            <person name="Chen P."/>
            <person name="Wu S."/>
            <person name="Liu J."/>
            <person name="Xiao Y."/>
            <person name="Bu D."/>
            <person name="Tan J."/>
            <person name="Yang L."/>
            <person name="Ye C."/>
            <person name="Zhang J."/>
            <person name="Xu J."/>
            <person name="Zhou Y."/>
            <person name="Yu Y."/>
            <person name="Zhang B."/>
            <person name="Zhuang S."/>
            <person name="Wei H."/>
            <person name="Liu B."/>
            <person name="Lei M."/>
            <person name="Yu H."/>
            <person name="Li Y."/>
            <person name="Xu H."/>
            <person name="Wei S."/>
            <person name="He X."/>
            <person name="Fang L."/>
            <person name="Zhang Z."/>
            <person name="Zhang Y."/>
            <person name="Huang X."/>
            <person name="Su Z."/>
            <person name="Tong W."/>
            <person name="Li J."/>
            <person name="Tong Z."/>
            <person name="Li S."/>
            <person name="Ye J."/>
            <person name="Wang L."/>
            <person name="Fang L."/>
            <person name="Lei T."/>
            <person name="Chen C."/>
            <person name="Chen H."/>
            <person name="Xu Z."/>
            <person name="Li H."/>
            <person name="Huang H."/>
            <person name="Zhang F."/>
            <person name="Xu H."/>
            <person name="Li N."/>
            <person name="Zhao C."/>
            <person name="Li S."/>
            <person name="Dong L."/>
            <person name="Huang Y."/>
            <person name="Li L."/>
            <person name="Xi Y."/>
            <person name="Qi Q."/>
            <person name="Li W."/>
            <person name="Zhang B."/>
            <person name="Hu W."/>
            <person name="Zhang Y."/>
            <person name="Tian X."/>
            <person name="Jiao Y."/>
            <person name="Liang X."/>
            <person name="Jin J."/>
            <person name="Gao L."/>
            <person name="Zheng W."/>
            <person name="Hao B."/>
            <person name="Liu S."/>
            <person name="Wang W."/>
            <person name="Yuan L."/>
            <person name="Cao M."/>
            <person name="McDermott J."/>
            <person name="Samudrala R."/>
            <person name="Wang J."/>
            <person name="Wong G.K."/>
            <person name="Yang H."/>
        </authorList>
    </citation>
    <scope>NUCLEOTIDE SEQUENCE [LARGE SCALE GENOMIC DNA]</scope>
    <source>
        <strain evidence="2">cv. 93-11</strain>
    </source>
</reference>
<name>B8B8Q1_ORYSI</name>
<organism evidence="1 2">
    <name type="scientific">Oryza sativa subsp. indica</name>
    <name type="common">Rice</name>
    <dbReference type="NCBI Taxonomy" id="39946"/>
    <lineage>
        <taxon>Eukaryota</taxon>
        <taxon>Viridiplantae</taxon>
        <taxon>Streptophyta</taxon>
        <taxon>Embryophyta</taxon>
        <taxon>Tracheophyta</taxon>
        <taxon>Spermatophyta</taxon>
        <taxon>Magnoliopsida</taxon>
        <taxon>Liliopsida</taxon>
        <taxon>Poales</taxon>
        <taxon>Poaceae</taxon>
        <taxon>BOP clade</taxon>
        <taxon>Oryzoideae</taxon>
        <taxon>Oryzeae</taxon>
        <taxon>Oryzinae</taxon>
        <taxon>Oryza</taxon>
        <taxon>Oryza sativa</taxon>
    </lineage>
</organism>
<dbReference type="Proteomes" id="UP000007015">
    <property type="component" value="Chromosome 8"/>
</dbReference>
<sequence>METDVARRYRQRRSGLCLQKSKDVSNVMWGIGYNQTWEEKRAVIRLGRFTMVDGQGYKEENIAGYGSSFLLLMKIMMLVIQSDFSVDEVQTHEANNFVDNSWPKMKVMPIANVPVVMFMIINC</sequence>
<proteinExistence type="predicted"/>
<evidence type="ECO:0000313" key="1">
    <source>
        <dbReference type="EMBL" id="EEC83187.1"/>
    </source>
</evidence>
<gene>
    <name evidence="1" type="ORF">OsI_28435</name>
</gene>
<keyword evidence="2" id="KW-1185">Reference proteome</keyword>
<protein>
    <submittedName>
        <fullName evidence="1">Uncharacterized protein</fullName>
    </submittedName>
</protein>
<accession>B8B8Q1</accession>
<dbReference type="OMA" id="QTHEANN"/>